<name>A0A3N4NSB3_9FLAO</name>
<keyword evidence="3" id="KW-1185">Reference proteome</keyword>
<dbReference type="InterPro" id="IPR013078">
    <property type="entry name" value="His_Pase_superF_clade-1"/>
</dbReference>
<keyword evidence="1" id="KW-0732">Signal</keyword>
<sequence>MKKFLMAILLFSLTVTAYSQQQVKTTYYLIRHSEKDSSDKNNKNPELSKKGKERAKKWSNIFDELKLDAIYSTDYNRTLQTAAVTAKNKKLTIKKYHPRNLNLNSFLNETKGKSILIVGHSNTIPSLTNKLIGNGKYLNMDEDDYDNLYLVTIQGDLIEHVMIDVE</sequence>
<comment type="caution">
    <text evidence="2">The sequence shown here is derived from an EMBL/GenBank/DDBJ whole genome shotgun (WGS) entry which is preliminary data.</text>
</comment>
<feature type="chain" id="PRO_5018108109" evidence="1">
    <location>
        <begin position="18"/>
        <end position="166"/>
    </location>
</feature>
<evidence type="ECO:0000313" key="3">
    <source>
        <dbReference type="Proteomes" id="UP000270856"/>
    </source>
</evidence>
<dbReference type="OrthoDB" id="3296006at2"/>
<dbReference type="SUPFAM" id="SSF53254">
    <property type="entry name" value="Phosphoglycerate mutase-like"/>
    <property type="match status" value="1"/>
</dbReference>
<dbReference type="InterPro" id="IPR029033">
    <property type="entry name" value="His_PPase_superfam"/>
</dbReference>
<dbReference type="Pfam" id="PF00300">
    <property type="entry name" value="His_Phos_1"/>
    <property type="match status" value="1"/>
</dbReference>
<proteinExistence type="predicted"/>
<dbReference type="Gene3D" id="3.40.50.1240">
    <property type="entry name" value="Phosphoglycerate mutase-like"/>
    <property type="match status" value="1"/>
</dbReference>
<organism evidence="2 3">
    <name type="scientific">Aureibaculum marinum</name>
    <dbReference type="NCBI Taxonomy" id="2487930"/>
    <lineage>
        <taxon>Bacteria</taxon>
        <taxon>Pseudomonadati</taxon>
        <taxon>Bacteroidota</taxon>
        <taxon>Flavobacteriia</taxon>
        <taxon>Flavobacteriales</taxon>
        <taxon>Flavobacteriaceae</taxon>
        <taxon>Aureibaculum</taxon>
    </lineage>
</organism>
<accession>A0A3N4NSB3</accession>
<dbReference type="RefSeq" id="WP_123898555.1">
    <property type="nucleotide sequence ID" value="NZ_RPFJ01000017.1"/>
</dbReference>
<feature type="signal peptide" evidence="1">
    <location>
        <begin position="1"/>
        <end position="17"/>
    </location>
</feature>
<dbReference type="EMBL" id="RPFJ01000017">
    <property type="protein sequence ID" value="RPD94469.1"/>
    <property type="molecule type" value="Genomic_DNA"/>
</dbReference>
<evidence type="ECO:0000313" key="2">
    <source>
        <dbReference type="EMBL" id="RPD94469.1"/>
    </source>
</evidence>
<dbReference type="CDD" id="cd07067">
    <property type="entry name" value="HP_PGM_like"/>
    <property type="match status" value="1"/>
</dbReference>
<evidence type="ECO:0000256" key="1">
    <source>
        <dbReference type="SAM" id="SignalP"/>
    </source>
</evidence>
<gene>
    <name evidence="2" type="ORF">EGM88_12060</name>
</gene>
<dbReference type="AlphaFoldDB" id="A0A3N4NSB3"/>
<dbReference type="Proteomes" id="UP000270856">
    <property type="component" value="Unassembled WGS sequence"/>
</dbReference>
<protein>
    <submittedName>
        <fullName evidence="2">Phosphoglycerate mutase</fullName>
    </submittedName>
</protein>
<reference evidence="2 3" key="1">
    <citation type="submission" date="2018-11" db="EMBL/GenBank/DDBJ databases">
        <title>Aureibaculum marinum gen. nov., sp. nov., a member of the family Flavobacteriaceae isolated from the Bohai Sea.</title>
        <authorList>
            <person name="Ji X."/>
        </authorList>
    </citation>
    <scope>NUCLEOTIDE SEQUENCE [LARGE SCALE GENOMIC DNA]</scope>
    <source>
        <strain evidence="2 3">BH-SD17</strain>
    </source>
</reference>